<reference evidence="1 2" key="1">
    <citation type="submission" date="2018-05" db="EMBL/GenBank/DDBJ databases">
        <title>Genomic Encyclopedia of Type Strains, Phase III (KMG-III): the genomes of soil and plant-associated and newly described type strains.</title>
        <authorList>
            <person name="Whitman W."/>
        </authorList>
    </citation>
    <scope>NUCLEOTIDE SEQUENCE [LARGE SCALE GENOMIC DNA]</scope>
    <source>
        <strain evidence="1 2">CECT 5696</strain>
    </source>
</reference>
<accession>A0A2V2YUY7</accession>
<name>A0A2V2YUY7_9BACL</name>
<dbReference type="SUPFAM" id="SSF52540">
    <property type="entry name" value="P-loop containing nucleoside triphosphate hydrolases"/>
    <property type="match status" value="1"/>
</dbReference>
<dbReference type="EMBL" id="QGTQ01000013">
    <property type="protein sequence ID" value="PWV99721.1"/>
    <property type="molecule type" value="Genomic_DNA"/>
</dbReference>
<evidence type="ECO:0008006" key="3">
    <source>
        <dbReference type="Google" id="ProtNLM"/>
    </source>
</evidence>
<organism evidence="1 2">
    <name type="scientific">Paenibacillus cellulosilyticus</name>
    <dbReference type="NCBI Taxonomy" id="375489"/>
    <lineage>
        <taxon>Bacteria</taxon>
        <taxon>Bacillati</taxon>
        <taxon>Bacillota</taxon>
        <taxon>Bacilli</taxon>
        <taxon>Bacillales</taxon>
        <taxon>Paenibacillaceae</taxon>
        <taxon>Paenibacillus</taxon>
    </lineage>
</organism>
<protein>
    <recommendedName>
        <fullName evidence="3">AAA domain-containing protein</fullName>
    </recommendedName>
</protein>
<dbReference type="Gene3D" id="3.40.50.300">
    <property type="entry name" value="P-loop containing nucleotide triphosphate hydrolases"/>
    <property type="match status" value="1"/>
</dbReference>
<dbReference type="InterPro" id="IPR027417">
    <property type="entry name" value="P-loop_NTPase"/>
</dbReference>
<evidence type="ECO:0000313" key="1">
    <source>
        <dbReference type="EMBL" id="PWV99721.1"/>
    </source>
</evidence>
<keyword evidence="2" id="KW-1185">Reference proteome</keyword>
<dbReference type="AlphaFoldDB" id="A0A2V2YUY7"/>
<dbReference type="Proteomes" id="UP000246635">
    <property type="component" value="Unassembled WGS sequence"/>
</dbReference>
<comment type="caution">
    <text evidence="1">The sequence shown here is derived from an EMBL/GenBank/DDBJ whole genome shotgun (WGS) entry which is preliminary data.</text>
</comment>
<sequence>MAGKHRVILVEGLCGTGKSTLAERLHQYLTLQGISSHFYDEGAPGHPVSLNGHAFFRKEEFAGLLRRYPDCSRCSSFTSHNGWKQLSDPLSGS</sequence>
<proteinExistence type="predicted"/>
<evidence type="ECO:0000313" key="2">
    <source>
        <dbReference type="Proteomes" id="UP000246635"/>
    </source>
</evidence>
<gene>
    <name evidence="1" type="ORF">DFQ01_11395</name>
</gene>